<dbReference type="EMBL" id="CP097504">
    <property type="protein sequence ID" value="URD86345.1"/>
    <property type="molecule type" value="Genomic_DNA"/>
</dbReference>
<reference evidence="1" key="1">
    <citation type="submission" date="2022-05" db="EMBL/GenBank/DDBJ databases">
        <title>The Musa troglodytarum L. genome provides insights into the mechanism of non-climacteric behaviour and enrichment of carotenoids.</title>
        <authorList>
            <person name="Wang J."/>
        </authorList>
    </citation>
    <scope>NUCLEOTIDE SEQUENCE</scope>
    <source>
        <tissue evidence="1">Leaf</tissue>
    </source>
</reference>
<evidence type="ECO:0000313" key="1">
    <source>
        <dbReference type="EMBL" id="URD86345.1"/>
    </source>
</evidence>
<sequence>VGLVFCAPSQKLKILNISNLLGSGKLYNPGFVKKRDGHKVYVSLMFDRFFVHHLKNLKYWSFPTY</sequence>
<proteinExistence type="predicted"/>
<dbReference type="AlphaFoldDB" id="A0A9E7F0Q7"/>
<accession>A0A9E7F0Q7</accession>
<gene>
    <name evidence="1" type="ORF">MUK42_31388</name>
</gene>
<protein>
    <submittedName>
        <fullName evidence="1">Uncharacterized protein</fullName>
    </submittedName>
</protein>
<keyword evidence="2" id="KW-1185">Reference proteome</keyword>
<feature type="non-terminal residue" evidence="1">
    <location>
        <position position="1"/>
    </location>
</feature>
<name>A0A9E7F0Q7_9LILI</name>
<dbReference type="Proteomes" id="UP001055439">
    <property type="component" value="Chromosome 2"/>
</dbReference>
<evidence type="ECO:0000313" key="2">
    <source>
        <dbReference type="Proteomes" id="UP001055439"/>
    </source>
</evidence>
<organism evidence="1 2">
    <name type="scientific">Musa troglodytarum</name>
    <name type="common">fe'i banana</name>
    <dbReference type="NCBI Taxonomy" id="320322"/>
    <lineage>
        <taxon>Eukaryota</taxon>
        <taxon>Viridiplantae</taxon>
        <taxon>Streptophyta</taxon>
        <taxon>Embryophyta</taxon>
        <taxon>Tracheophyta</taxon>
        <taxon>Spermatophyta</taxon>
        <taxon>Magnoliopsida</taxon>
        <taxon>Liliopsida</taxon>
        <taxon>Zingiberales</taxon>
        <taxon>Musaceae</taxon>
        <taxon>Musa</taxon>
    </lineage>
</organism>